<evidence type="ECO:0000313" key="2">
    <source>
        <dbReference type="EMBL" id="WXK38236.1"/>
    </source>
</evidence>
<organism evidence="2 3">
    <name type="scientific">Mycetohabitans rhizoxinica</name>
    <dbReference type="NCBI Taxonomy" id="412963"/>
    <lineage>
        <taxon>Bacteria</taxon>
        <taxon>Pseudomonadati</taxon>
        <taxon>Pseudomonadota</taxon>
        <taxon>Betaproteobacteria</taxon>
        <taxon>Burkholderiales</taxon>
        <taxon>Burkholderiaceae</taxon>
        <taxon>Mycetohabitans</taxon>
    </lineage>
</organism>
<evidence type="ECO:0000256" key="1">
    <source>
        <dbReference type="SAM" id="SignalP"/>
    </source>
</evidence>
<dbReference type="Proteomes" id="UP001493153">
    <property type="component" value="Plasmid megaplasmid"/>
</dbReference>
<dbReference type="EMBL" id="CP062175">
    <property type="protein sequence ID" value="WXK38236.1"/>
    <property type="molecule type" value="Genomic_DNA"/>
</dbReference>
<keyword evidence="2" id="KW-0614">Plasmid</keyword>
<keyword evidence="3" id="KW-1185">Reference proteome</keyword>
<feature type="signal peptide" evidence="1">
    <location>
        <begin position="1"/>
        <end position="29"/>
    </location>
</feature>
<protein>
    <recommendedName>
        <fullName evidence="4">Transposase</fullName>
    </recommendedName>
</protein>
<geneLocation type="plasmid" evidence="2 3">
    <name>megaplasmid</name>
</geneLocation>
<proteinExistence type="predicted"/>
<name>A0ABZ2PYR1_9BURK</name>
<keyword evidence="1" id="KW-0732">Signal</keyword>
<sequence length="65" mass="6823">MGIPITANRRLARLALGVLGMAKLATLYACPDKACFGFDGCFNGTGMQAVPPSGRRQPANRSLAQ</sequence>
<reference evidence="2 3" key="1">
    <citation type="submission" date="2020-09" db="EMBL/GenBank/DDBJ databases">
        <title>Genome sequences of Mycetohabitans spp.</title>
        <authorList>
            <person name="Carter M.E."/>
            <person name="Carpenter S.C.D."/>
            <person name="Bogdanove A.J."/>
        </authorList>
    </citation>
    <scope>NUCLEOTIDE SEQUENCE [LARGE SCALE GENOMIC DNA]</scope>
    <source>
        <strain evidence="2 3">B12</strain>
        <plasmid evidence="2 3">megaplasmid</plasmid>
    </source>
</reference>
<dbReference type="RefSeq" id="WP_338910340.1">
    <property type="nucleotide sequence ID" value="NZ_CP062175.1"/>
</dbReference>
<evidence type="ECO:0000313" key="3">
    <source>
        <dbReference type="Proteomes" id="UP001493153"/>
    </source>
</evidence>
<feature type="chain" id="PRO_5045467615" description="Transposase" evidence="1">
    <location>
        <begin position="30"/>
        <end position="65"/>
    </location>
</feature>
<evidence type="ECO:0008006" key="4">
    <source>
        <dbReference type="Google" id="ProtNLM"/>
    </source>
</evidence>
<gene>
    <name evidence="2" type="ORF">IHE29_02675</name>
</gene>
<accession>A0ABZ2PYR1</accession>